<evidence type="ECO:0000313" key="7">
    <source>
        <dbReference type="Proteomes" id="UP000827092"/>
    </source>
</evidence>
<dbReference type="Pfam" id="PF00400">
    <property type="entry name" value="WD40"/>
    <property type="match status" value="3"/>
</dbReference>
<evidence type="ECO:0000256" key="1">
    <source>
        <dbReference type="ARBA" id="ARBA00022553"/>
    </source>
</evidence>
<keyword evidence="2 4" id="KW-0853">WD repeat</keyword>
<dbReference type="InterPro" id="IPR020472">
    <property type="entry name" value="WD40_PAC1"/>
</dbReference>
<organism evidence="6 7">
    <name type="scientific">Oedothorax gibbosus</name>
    <dbReference type="NCBI Taxonomy" id="931172"/>
    <lineage>
        <taxon>Eukaryota</taxon>
        <taxon>Metazoa</taxon>
        <taxon>Ecdysozoa</taxon>
        <taxon>Arthropoda</taxon>
        <taxon>Chelicerata</taxon>
        <taxon>Arachnida</taxon>
        <taxon>Araneae</taxon>
        <taxon>Araneomorphae</taxon>
        <taxon>Entelegynae</taxon>
        <taxon>Araneoidea</taxon>
        <taxon>Linyphiidae</taxon>
        <taxon>Erigoninae</taxon>
        <taxon>Oedothorax</taxon>
    </lineage>
</organism>
<evidence type="ECO:0000313" key="6">
    <source>
        <dbReference type="EMBL" id="KAG8176859.1"/>
    </source>
</evidence>
<evidence type="ECO:0000256" key="2">
    <source>
        <dbReference type="ARBA" id="ARBA00022574"/>
    </source>
</evidence>
<reference evidence="6 7" key="1">
    <citation type="journal article" date="2022" name="Nat. Ecol. Evol.">
        <title>A masculinizing supergene underlies an exaggerated male reproductive morph in a spider.</title>
        <authorList>
            <person name="Hendrickx F."/>
            <person name="De Corte Z."/>
            <person name="Sonet G."/>
            <person name="Van Belleghem S.M."/>
            <person name="Kostlbacher S."/>
            <person name="Vangestel C."/>
        </authorList>
    </citation>
    <scope>NUCLEOTIDE SEQUENCE [LARGE SCALE GENOMIC DNA]</scope>
    <source>
        <strain evidence="6">W744_W776</strain>
    </source>
</reference>
<dbReference type="GO" id="GO:0005634">
    <property type="term" value="C:nucleus"/>
    <property type="evidence" value="ECO:0007669"/>
    <property type="project" value="TreeGrafter"/>
</dbReference>
<dbReference type="Proteomes" id="UP000827092">
    <property type="component" value="Unassembled WGS sequence"/>
</dbReference>
<keyword evidence="3" id="KW-0677">Repeat</keyword>
<feature type="repeat" description="WD" evidence="4">
    <location>
        <begin position="301"/>
        <end position="334"/>
    </location>
</feature>
<feature type="compositionally biased region" description="Low complexity" evidence="5">
    <location>
        <begin position="476"/>
        <end position="486"/>
    </location>
</feature>
<keyword evidence="7" id="KW-1185">Reference proteome</keyword>
<dbReference type="InterPro" id="IPR015943">
    <property type="entry name" value="WD40/YVTN_repeat-like_dom_sf"/>
</dbReference>
<gene>
    <name evidence="6" type="ORF">JTE90_027163</name>
</gene>
<name>A0AAV6U056_9ARAC</name>
<keyword evidence="1" id="KW-0597">Phosphoprotein</keyword>
<sequence>MNFIPCLAWVEKGKAKSCPDKLQLSADELKNLIEENKKSKKNFGIDGESDSDAWETESENENADELDEENNDEDEPDDDGSKNNNDNSEKESIKDEDDIDAKYNMDDYDNDDDDRPLLNITDVATFVDNKEDEYITDLDAVNQDEQEEDEDYIIKASDNLLVTGHIEEESSVLEIHVYNKEEDAFYVHHDIVLPAYPLALEWLDYHPSDDAPGNYIAVGDMTPVIKIWDLDVVEVLEPDYCLGEKLKNKKKDGEKKKLKYHKDAVISLSWNKHLRNLLASGSADSTIIIWDLQEGTALSQLKFHTNKVQSLQWHPFESSFLLSSCIDGLIKVYDCRAPDAECKSWSVDGEIEKVSWNLHESLKFFCSTEKGFVHSFDLKNTEAEHSVKAHSDGVTSLDMCSQHPNVLLTASMDKTLKLWDITNGFKLIHSQKLKVGSIYTAKFAPDSELPVAVGGNNSSNHLKIIDLAKILGTSTTETKESSQSFKTKLKPAKKAKTEDPRPPKKVKLEKPSTSHNVNFNGPSSKTFQDKQSAPQQSVKRIHKKYT</sequence>
<dbReference type="InterPro" id="IPR044285">
    <property type="entry name" value="PWP1"/>
</dbReference>
<dbReference type="InterPro" id="IPR001680">
    <property type="entry name" value="WD40_rpt"/>
</dbReference>
<dbReference type="InterPro" id="IPR036322">
    <property type="entry name" value="WD40_repeat_dom_sf"/>
</dbReference>
<proteinExistence type="predicted"/>
<dbReference type="PROSITE" id="PS50082">
    <property type="entry name" value="WD_REPEATS_2"/>
    <property type="match status" value="3"/>
</dbReference>
<dbReference type="PROSITE" id="PS00678">
    <property type="entry name" value="WD_REPEATS_1"/>
    <property type="match status" value="2"/>
</dbReference>
<accession>A0AAV6U056</accession>
<feature type="region of interest" description="Disordered" evidence="5">
    <location>
        <begin position="476"/>
        <end position="546"/>
    </location>
</feature>
<evidence type="ECO:0000256" key="4">
    <source>
        <dbReference type="PROSITE-ProRule" id="PRU00221"/>
    </source>
</evidence>
<dbReference type="EMBL" id="JAFNEN010000847">
    <property type="protein sequence ID" value="KAG8176859.1"/>
    <property type="molecule type" value="Genomic_DNA"/>
</dbReference>
<comment type="caution">
    <text evidence="6">The sequence shown here is derived from an EMBL/GenBank/DDBJ whole genome shotgun (WGS) entry which is preliminary data.</text>
</comment>
<evidence type="ECO:0000256" key="5">
    <source>
        <dbReference type="SAM" id="MobiDB-lite"/>
    </source>
</evidence>
<dbReference type="PROSITE" id="PS50294">
    <property type="entry name" value="WD_REPEATS_REGION"/>
    <property type="match status" value="2"/>
</dbReference>
<dbReference type="SUPFAM" id="SSF50978">
    <property type="entry name" value="WD40 repeat-like"/>
    <property type="match status" value="1"/>
</dbReference>
<protein>
    <recommendedName>
        <fullName evidence="8">Periodic tryptophan protein 1</fullName>
    </recommendedName>
</protein>
<evidence type="ECO:0000256" key="3">
    <source>
        <dbReference type="ARBA" id="ARBA00022737"/>
    </source>
</evidence>
<feature type="region of interest" description="Disordered" evidence="5">
    <location>
        <begin position="35"/>
        <end position="110"/>
    </location>
</feature>
<dbReference type="PANTHER" id="PTHR14091:SF0">
    <property type="entry name" value="PERIODIC TRYPTOPHAN PROTEIN 1 HOMOLOG"/>
    <property type="match status" value="1"/>
</dbReference>
<dbReference type="SMART" id="SM00320">
    <property type="entry name" value="WD40"/>
    <property type="match status" value="5"/>
</dbReference>
<dbReference type="GO" id="GO:0006364">
    <property type="term" value="P:rRNA processing"/>
    <property type="evidence" value="ECO:0007669"/>
    <property type="project" value="InterPro"/>
</dbReference>
<feature type="compositionally biased region" description="Polar residues" evidence="5">
    <location>
        <begin position="513"/>
        <end position="538"/>
    </location>
</feature>
<dbReference type="Gene3D" id="2.130.10.10">
    <property type="entry name" value="YVTN repeat-like/Quinoprotein amine dehydrogenase"/>
    <property type="match status" value="2"/>
</dbReference>
<feature type="repeat" description="WD" evidence="4">
    <location>
        <begin position="387"/>
        <end position="424"/>
    </location>
</feature>
<feature type="compositionally biased region" description="Basic and acidic residues" evidence="5">
    <location>
        <begin position="495"/>
        <end position="512"/>
    </location>
</feature>
<evidence type="ECO:0008006" key="8">
    <source>
        <dbReference type="Google" id="ProtNLM"/>
    </source>
</evidence>
<dbReference type="InterPro" id="IPR019775">
    <property type="entry name" value="WD40_repeat_CS"/>
</dbReference>
<dbReference type="PRINTS" id="PR00320">
    <property type="entry name" value="GPROTEINBRPT"/>
</dbReference>
<feature type="repeat" description="WD" evidence="4">
    <location>
        <begin position="258"/>
        <end position="300"/>
    </location>
</feature>
<feature type="compositionally biased region" description="Acidic residues" evidence="5">
    <location>
        <begin position="47"/>
        <end position="78"/>
    </location>
</feature>
<dbReference type="PANTHER" id="PTHR14091">
    <property type="entry name" value="PERIODIC TRYPTOPHAN PROTEIN 1"/>
    <property type="match status" value="1"/>
</dbReference>
<dbReference type="AlphaFoldDB" id="A0AAV6U056"/>